<evidence type="ECO:0000313" key="3">
    <source>
        <dbReference type="Proteomes" id="UP000028643"/>
    </source>
</evidence>
<dbReference type="EMBL" id="JPQT01000152">
    <property type="protein sequence ID" value="KFE45105.1"/>
    <property type="molecule type" value="Genomic_DNA"/>
</dbReference>
<keyword evidence="1" id="KW-0732">Signal</keyword>
<sequence>MKQSTINSYLLPLVAAMALTGIFSAPVYAVTGLTTDATVQNGPSLPQPTVLGDKVTEIDETLDSATAEKNYTFTALRGQNLMFRGMKRSSNLIIECKINDKWVAMPDEGIYIIEGTQPGQKIQIRASKRDGGIAGGKYKFRFGSAPYRASTDLIITDAKGIPLYAGIFQAFHTVDWSIHIQDSTGHPVEGAMASLDITIVPRIDKTIIFTKADGRGNETISLPGCQGHRTSPPFWQMMGPFNYFWHLEFNRHRIIADLEEAATGHNWNPGTIDSEFGHICKKHLRH</sequence>
<dbReference type="PATRIC" id="fig|317.174.peg.5801"/>
<gene>
    <name evidence="2" type="ORF">IV02_28395</name>
</gene>
<proteinExistence type="predicted"/>
<comment type="caution">
    <text evidence="2">The sequence shown here is derived from an EMBL/GenBank/DDBJ whole genome shotgun (WGS) entry which is preliminary data.</text>
</comment>
<name>A0A085UPJ2_PSESX</name>
<feature type="signal peptide" evidence="1">
    <location>
        <begin position="1"/>
        <end position="29"/>
    </location>
</feature>
<reference evidence="2 3" key="1">
    <citation type="submission" date="2014-07" db="EMBL/GenBank/DDBJ databases">
        <title>Draft Genome Sequences of Environmental Pseudomonas syringae strains.</title>
        <authorList>
            <person name="Baltrus D.A."/>
            <person name="Berge O."/>
            <person name="Morris C."/>
        </authorList>
    </citation>
    <scope>NUCLEOTIDE SEQUENCE [LARGE SCALE GENOMIC DNA]</scope>
    <source>
        <strain evidence="2 3">CEB003</strain>
    </source>
</reference>
<accession>A0A085UPJ2</accession>
<evidence type="ECO:0008006" key="4">
    <source>
        <dbReference type="Google" id="ProtNLM"/>
    </source>
</evidence>
<protein>
    <recommendedName>
        <fullName evidence="4">Lipoprotein</fullName>
    </recommendedName>
</protein>
<dbReference type="AlphaFoldDB" id="A0A085UPJ2"/>
<evidence type="ECO:0000313" key="2">
    <source>
        <dbReference type="EMBL" id="KFE45105.1"/>
    </source>
</evidence>
<dbReference type="RefSeq" id="WP_047579294.1">
    <property type="nucleotide sequence ID" value="NZ_JPQT01000152.1"/>
</dbReference>
<evidence type="ECO:0000256" key="1">
    <source>
        <dbReference type="SAM" id="SignalP"/>
    </source>
</evidence>
<dbReference type="Proteomes" id="UP000028643">
    <property type="component" value="Unassembled WGS sequence"/>
</dbReference>
<feature type="chain" id="PRO_5001798191" description="Lipoprotein" evidence="1">
    <location>
        <begin position="30"/>
        <end position="286"/>
    </location>
</feature>
<organism evidence="2 3">
    <name type="scientific">Pseudomonas syringae</name>
    <dbReference type="NCBI Taxonomy" id="317"/>
    <lineage>
        <taxon>Bacteria</taxon>
        <taxon>Pseudomonadati</taxon>
        <taxon>Pseudomonadota</taxon>
        <taxon>Gammaproteobacteria</taxon>
        <taxon>Pseudomonadales</taxon>
        <taxon>Pseudomonadaceae</taxon>
        <taxon>Pseudomonas</taxon>
    </lineage>
</organism>